<organism evidence="2 4">
    <name type="scientific">Archangium gephyra</name>
    <dbReference type="NCBI Taxonomy" id="48"/>
    <lineage>
        <taxon>Bacteria</taxon>
        <taxon>Pseudomonadati</taxon>
        <taxon>Myxococcota</taxon>
        <taxon>Myxococcia</taxon>
        <taxon>Myxococcales</taxon>
        <taxon>Cystobacterineae</taxon>
        <taxon>Archangiaceae</taxon>
        <taxon>Archangium</taxon>
    </lineage>
</organism>
<evidence type="ECO:0000313" key="5">
    <source>
        <dbReference type="Proteomes" id="UP000256345"/>
    </source>
</evidence>
<keyword evidence="5" id="KW-1185">Reference proteome</keyword>
<evidence type="ECO:0000313" key="4">
    <source>
        <dbReference type="Proteomes" id="UP000035579"/>
    </source>
</evidence>
<evidence type="ECO:0000313" key="3">
    <source>
        <dbReference type="EMBL" id="REG26637.1"/>
    </source>
</evidence>
<name>A0AAC8TIF4_9BACT</name>
<dbReference type="AlphaFoldDB" id="A0AAC8TIF4"/>
<feature type="coiled-coil region" evidence="1">
    <location>
        <begin position="60"/>
        <end position="157"/>
    </location>
</feature>
<reference evidence="3 5" key="2">
    <citation type="submission" date="2018-08" db="EMBL/GenBank/DDBJ databases">
        <title>Genomic Encyclopedia of Archaeal and Bacterial Type Strains, Phase II (KMG-II): from individual species to whole genera.</title>
        <authorList>
            <person name="Goeker M."/>
        </authorList>
    </citation>
    <scope>NUCLEOTIDE SEQUENCE [LARGE SCALE GENOMIC DNA]</scope>
    <source>
        <strain evidence="3 5">DSM 2261</strain>
    </source>
</reference>
<reference evidence="2 4" key="1">
    <citation type="submission" date="2015-05" db="EMBL/GenBank/DDBJ databases">
        <title>Genome assembly of Archangium gephyra DSM 2261.</title>
        <authorList>
            <person name="Sharma G."/>
            <person name="Subramanian S."/>
        </authorList>
    </citation>
    <scope>NUCLEOTIDE SEQUENCE [LARGE SCALE GENOMIC DNA]</scope>
    <source>
        <strain evidence="2 4">DSM 2261</strain>
    </source>
</reference>
<evidence type="ECO:0000256" key="1">
    <source>
        <dbReference type="SAM" id="Coils"/>
    </source>
</evidence>
<dbReference type="Gene3D" id="1.10.287.1490">
    <property type="match status" value="1"/>
</dbReference>
<gene>
    <name evidence="2" type="ORF">AA314_08854</name>
    <name evidence="3" type="ORF">ATI61_111187</name>
</gene>
<dbReference type="EMBL" id="CP011509">
    <property type="protein sequence ID" value="AKJ07228.1"/>
    <property type="molecule type" value="Genomic_DNA"/>
</dbReference>
<proteinExistence type="predicted"/>
<dbReference type="Proteomes" id="UP000256345">
    <property type="component" value="Unassembled WGS sequence"/>
</dbReference>
<keyword evidence="1" id="KW-0175">Coiled coil</keyword>
<dbReference type="RefSeq" id="WP_047860311.1">
    <property type="nucleotide sequence ID" value="NZ_CP011509.1"/>
</dbReference>
<protein>
    <submittedName>
        <fullName evidence="2">Uncharacterized protein</fullName>
    </submittedName>
</protein>
<dbReference type="EMBL" id="QUMU01000011">
    <property type="protein sequence ID" value="REG26637.1"/>
    <property type="molecule type" value="Genomic_DNA"/>
</dbReference>
<evidence type="ECO:0000313" key="2">
    <source>
        <dbReference type="EMBL" id="AKJ07228.1"/>
    </source>
</evidence>
<sequence length="519" mass="58209">MKNKTKAAVLADHADPNTLYVMPPQAGSASLSNAFYSANTGFCSEMRDLQGTSKLLGGEIKRIALKLKGHEAELEKLRRQKAAYDKEAAKYYEDPLVQQVSGLEFRISDTEERIDDLRERLAECETQACTEDLQEDIRVLKQERSNLKAELARLSKRAGENLRQYKKLTKQAEAVALAMDDIYAQHTKALSQIVTLKGQIIAMYDSYAKLEGGHSSITFNTRWDASVEQLRRENDGFNVMKLPTQNVNVNISMLPGAGDDSQLASAGTMFRGYTVNGVKFDPNKPTLTLPAHPEMFQATVFMTLLSACPQLHPEYFDIPKGQQGLPLYGLTAAYEYPSTFLTHVKASYNLWKIYEYMKKVSVHGGFFSTSSKTEVFETNQADSGFTLQWFDDSGMTEEQRNAIVREIKLELMFDVMRMMGVPTYDAASKVNDPPPPPASGAVVLAEGVQSTCGWYSFYCGGVAWFLKGLNAIFGSTETETQFRQSYNYQASREYRTDRILYRPGVTVFEKDALDASRPR</sequence>
<accession>A0AAC8TIF4</accession>
<dbReference type="KEGG" id="age:AA314_08854"/>
<dbReference type="Proteomes" id="UP000035579">
    <property type="component" value="Chromosome"/>
</dbReference>